<dbReference type="EMBL" id="OX459122">
    <property type="protein sequence ID" value="CAI9105886.1"/>
    <property type="molecule type" value="Genomic_DNA"/>
</dbReference>
<feature type="region of interest" description="Disordered" evidence="1">
    <location>
        <begin position="192"/>
        <end position="215"/>
    </location>
</feature>
<feature type="compositionally biased region" description="Acidic residues" evidence="1">
    <location>
        <begin position="284"/>
        <end position="313"/>
    </location>
</feature>
<feature type="compositionally biased region" description="Low complexity" evidence="1">
    <location>
        <begin position="419"/>
        <end position="434"/>
    </location>
</feature>
<gene>
    <name evidence="3" type="ORF">OLC1_LOCUS14488</name>
</gene>
<keyword evidence="2" id="KW-1133">Transmembrane helix</keyword>
<evidence type="ECO:0000256" key="2">
    <source>
        <dbReference type="SAM" id="Phobius"/>
    </source>
</evidence>
<evidence type="ECO:0000313" key="3">
    <source>
        <dbReference type="EMBL" id="CAI9105886.1"/>
    </source>
</evidence>
<organism evidence="3 4">
    <name type="scientific">Oldenlandia corymbosa var. corymbosa</name>
    <dbReference type="NCBI Taxonomy" id="529605"/>
    <lineage>
        <taxon>Eukaryota</taxon>
        <taxon>Viridiplantae</taxon>
        <taxon>Streptophyta</taxon>
        <taxon>Embryophyta</taxon>
        <taxon>Tracheophyta</taxon>
        <taxon>Spermatophyta</taxon>
        <taxon>Magnoliopsida</taxon>
        <taxon>eudicotyledons</taxon>
        <taxon>Gunneridae</taxon>
        <taxon>Pentapetalae</taxon>
        <taxon>asterids</taxon>
        <taxon>lamiids</taxon>
        <taxon>Gentianales</taxon>
        <taxon>Rubiaceae</taxon>
        <taxon>Rubioideae</taxon>
        <taxon>Spermacoceae</taxon>
        <taxon>Hedyotis-Oldenlandia complex</taxon>
        <taxon>Oldenlandia</taxon>
    </lineage>
</organism>
<feature type="region of interest" description="Disordered" evidence="1">
    <location>
        <begin position="269"/>
        <end position="316"/>
    </location>
</feature>
<dbReference type="AlphaFoldDB" id="A0AAV1DEP3"/>
<accession>A0AAV1DEP3</accession>
<name>A0AAV1DEP3_OLDCO</name>
<feature type="compositionally biased region" description="Basic and acidic residues" evidence="1">
    <location>
        <begin position="435"/>
        <end position="445"/>
    </location>
</feature>
<evidence type="ECO:0000256" key="1">
    <source>
        <dbReference type="SAM" id="MobiDB-lite"/>
    </source>
</evidence>
<feature type="transmembrane region" description="Helical" evidence="2">
    <location>
        <begin position="58"/>
        <end position="78"/>
    </location>
</feature>
<keyword evidence="2" id="KW-0472">Membrane</keyword>
<keyword evidence="2" id="KW-0812">Transmembrane</keyword>
<proteinExistence type="predicted"/>
<evidence type="ECO:0000313" key="4">
    <source>
        <dbReference type="Proteomes" id="UP001161247"/>
    </source>
</evidence>
<reference evidence="3" key="1">
    <citation type="submission" date="2023-03" db="EMBL/GenBank/DDBJ databases">
        <authorList>
            <person name="Julca I."/>
        </authorList>
    </citation>
    <scope>NUCLEOTIDE SEQUENCE</scope>
</reference>
<protein>
    <submittedName>
        <fullName evidence="3">OLC1v1004910C1</fullName>
    </submittedName>
</protein>
<dbReference type="Proteomes" id="UP001161247">
    <property type="component" value="Chromosome 5"/>
</dbReference>
<feature type="compositionally biased region" description="Polar residues" evidence="1">
    <location>
        <begin position="271"/>
        <end position="283"/>
    </location>
</feature>
<feature type="compositionally biased region" description="Basic and acidic residues" evidence="1">
    <location>
        <begin position="397"/>
        <end position="418"/>
    </location>
</feature>
<keyword evidence="4" id="KW-1185">Reference proteome</keyword>
<sequence>MAGKNGYGFVNRVRSSPGFWSEPLALVIFALGIQLVQSANDHSQWQIQSVNDHSQWQIAVLEFCFVILFPLLNIYVAWSGYAKEFLCGGVLEETLLPDERQSNGTEKFVKEEKEIRPPNMMVPATLIDDSIAPKIANNKEEIQTYLNNGNDDDSDKINNLKLSPMMMTVIIAMKISNLKLFPMLMMNRDDGAKNQQSEVVSNGDDGDASNEDQQSDAEGMLDKIQRGSGNALEKIQDKGLTAKEKQSGEICCEFAKEEEIRRPNMKAAAATTLTDESTSQNGANDDEKETETYLNDDDDGNDDNEDDSDENQLSDEHVARLETISRVFYEMLREWEKVSGKIQDEGTAILYEISDKCFEDFQELKDEIDELQMRVCTATNALLEEFQKDCQKLKEESSEWEMKKEDDYQCPKEQHADELSTTLSTSTSSSTTEESFLKESQKTEE</sequence>
<feature type="region of interest" description="Disordered" evidence="1">
    <location>
        <begin position="397"/>
        <end position="445"/>
    </location>
</feature>
<feature type="compositionally biased region" description="Acidic residues" evidence="1">
    <location>
        <begin position="204"/>
        <end position="215"/>
    </location>
</feature>